<evidence type="ECO:0000313" key="1">
    <source>
        <dbReference type="EMBL" id="MBO1322533.1"/>
    </source>
</evidence>
<dbReference type="Gene3D" id="3.40.50.10610">
    <property type="entry name" value="ABC-type transport auxiliary lipoprotein component"/>
    <property type="match status" value="1"/>
</dbReference>
<dbReference type="AlphaFoldDB" id="A0A8J7U5G5"/>
<accession>A0A8J7U5G5</accession>
<protein>
    <recommendedName>
        <fullName evidence="3">Curli production assembly/transport component CsgG</fullName>
    </recommendedName>
</protein>
<dbReference type="Proteomes" id="UP000664417">
    <property type="component" value="Unassembled WGS sequence"/>
</dbReference>
<dbReference type="EMBL" id="JAFREP010000038">
    <property type="protein sequence ID" value="MBO1322533.1"/>
    <property type="molecule type" value="Genomic_DNA"/>
</dbReference>
<evidence type="ECO:0000313" key="2">
    <source>
        <dbReference type="Proteomes" id="UP000664417"/>
    </source>
</evidence>
<evidence type="ECO:0008006" key="3">
    <source>
        <dbReference type="Google" id="ProtNLM"/>
    </source>
</evidence>
<dbReference type="GO" id="GO:0030288">
    <property type="term" value="C:outer membrane-bounded periplasmic space"/>
    <property type="evidence" value="ECO:0007669"/>
    <property type="project" value="InterPro"/>
</dbReference>
<keyword evidence="2" id="KW-1185">Reference proteome</keyword>
<name>A0A8J7U5G5_9BACT</name>
<dbReference type="Pfam" id="PF03783">
    <property type="entry name" value="CsgG"/>
    <property type="match status" value="1"/>
</dbReference>
<dbReference type="InterPro" id="IPR005534">
    <property type="entry name" value="Curli_assmbl/transp-comp_CsgG"/>
</dbReference>
<organism evidence="1 2">
    <name type="scientific">Acanthopleuribacter pedis</name>
    <dbReference type="NCBI Taxonomy" id="442870"/>
    <lineage>
        <taxon>Bacteria</taxon>
        <taxon>Pseudomonadati</taxon>
        <taxon>Acidobacteriota</taxon>
        <taxon>Holophagae</taxon>
        <taxon>Acanthopleuribacterales</taxon>
        <taxon>Acanthopleuribacteraceae</taxon>
        <taxon>Acanthopleuribacter</taxon>
    </lineage>
</organism>
<gene>
    <name evidence="1" type="ORF">J3U88_28930</name>
</gene>
<reference evidence="1" key="1">
    <citation type="submission" date="2021-03" db="EMBL/GenBank/DDBJ databases">
        <authorList>
            <person name="Wang G."/>
        </authorList>
    </citation>
    <scope>NUCLEOTIDE SEQUENCE</scope>
    <source>
        <strain evidence="1">KCTC 12899</strain>
    </source>
</reference>
<sequence>MMLPFVTHVQAQGGLRYTVQVSDFENRAGASARWNLGDAWDAVLTERLNNSGHFIVIATADMRNRAMDEQDLAQSGRVVTGDKTAKTGLMTPAQLIIKGTIDSFDDGTSGKGANARVQGIGLRFKGGASIISGTVSLVDVTTGQEIASHRFEEKVRQAGVRVTVQDVDYAGDFDAFKKTPAGRVIAKACDNVIAFLKDRLPSITWRGKVIKARGETILINRGTREGVSVGDILRVGFVEEIRDPDTGELLDQDLVSKGFLRVTRVKEKISYCAPHAENGKKPYKAKEGQTVFHRE</sequence>
<comment type="caution">
    <text evidence="1">The sequence shown here is derived from an EMBL/GenBank/DDBJ whole genome shotgun (WGS) entry which is preliminary data.</text>
</comment>
<proteinExistence type="predicted"/>